<evidence type="ECO:0000256" key="5">
    <source>
        <dbReference type="ARBA" id="ARBA00023157"/>
    </source>
</evidence>
<dbReference type="AlphaFoldDB" id="M4BPK6"/>
<feature type="compositionally biased region" description="Low complexity" evidence="7">
    <location>
        <begin position="97"/>
        <end position="126"/>
    </location>
</feature>
<dbReference type="EnsemblProtists" id="HpaT808345">
    <property type="protein sequence ID" value="HpaP808345"/>
    <property type="gene ID" value="HpaG808345"/>
</dbReference>
<dbReference type="InterPro" id="IPR036470">
    <property type="entry name" value="Elicitin_sf"/>
</dbReference>
<comment type="function">
    <text evidence="6">Induces local and distal defense responses (incompatible hypersensitive reaction) in plants from the solanaceae and cruciferae families. Elicits leaf necrosis and causes the accumulation of pathogenesis-related proteins. Might interact with the lipidic molecules of the plasma membrane.</text>
</comment>
<dbReference type="Pfam" id="PF00964">
    <property type="entry name" value="Elicitin"/>
    <property type="match status" value="1"/>
</dbReference>
<keyword evidence="9" id="KW-1185">Reference proteome</keyword>
<keyword evidence="5 6" id="KW-1015">Disulfide bond</keyword>
<name>M4BPK6_HYAAE</name>
<evidence type="ECO:0000313" key="9">
    <source>
        <dbReference type="Proteomes" id="UP000011713"/>
    </source>
</evidence>
<organism evidence="8 9">
    <name type="scientific">Hyaloperonospora arabidopsidis (strain Emoy2)</name>
    <name type="common">Downy mildew agent</name>
    <name type="synonym">Peronospora arabidopsidis</name>
    <dbReference type="NCBI Taxonomy" id="559515"/>
    <lineage>
        <taxon>Eukaryota</taxon>
        <taxon>Sar</taxon>
        <taxon>Stramenopiles</taxon>
        <taxon>Oomycota</taxon>
        <taxon>Peronosporomycetes</taxon>
        <taxon>Peronosporales</taxon>
        <taxon>Peronosporaceae</taxon>
        <taxon>Hyaloperonospora</taxon>
    </lineage>
</organism>
<dbReference type="OMA" id="DCVNYIN"/>
<dbReference type="InterPro" id="IPR002200">
    <property type="entry name" value="Elicitin"/>
</dbReference>
<evidence type="ECO:0000256" key="6">
    <source>
        <dbReference type="RuleBase" id="RU368111"/>
    </source>
</evidence>
<sequence length="185" mass="19035">MGAIQSRLLPNGTNWHKSCAAATGVDVFSMGTFPTKPEAKNMTMSRDCVNYLNQLNQQANSLIQCETLVGDQPIVLAELLTDLLMGKSSNKTKEVIGSSSTSGSVSLSASDSGSASASDAQSVSGSEDASASQQEEGRSAESGTSAGFSVTASLSVVAAVATTMGVIFPARQIAGEIRVGPYFTR</sequence>
<evidence type="ECO:0000256" key="4">
    <source>
        <dbReference type="ARBA" id="ARBA00022978"/>
    </source>
</evidence>
<reference evidence="8" key="2">
    <citation type="submission" date="2015-06" db="UniProtKB">
        <authorList>
            <consortium name="EnsemblProtists"/>
        </authorList>
    </citation>
    <scope>IDENTIFICATION</scope>
    <source>
        <strain evidence="8">Emoy2</strain>
    </source>
</reference>
<dbReference type="VEuPathDB" id="FungiDB:HpaG808345"/>
<dbReference type="eggNOG" id="ENOG502SQ3N">
    <property type="taxonomic scope" value="Eukaryota"/>
</dbReference>
<dbReference type="GO" id="GO:0052040">
    <property type="term" value="P:symbiont-mediated perturbation of host programmed cell death"/>
    <property type="evidence" value="ECO:0007669"/>
    <property type="project" value="UniProtKB-UniRule"/>
</dbReference>
<reference evidence="9" key="1">
    <citation type="journal article" date="2010" name="Science">
        <title>Signatures of adaptation to obligate biotrophy in the Hyaloperonospora arabidopsidis genome.</title>
        <authorList>
            <person name="Baxter L."/>
            <person name="Tripathy S."/>
            <person name="Ishaque N."/>
            <person name="Boot N."/>
            <person name="Cabral A."/>
            <person name="Kemen E."/>
            <person name="Thines M."/>
            <person name="Ah-Fong A."/>
            <person name="Anderson R."/>
            <person name="Badejoko W."/>
            <person name="Bittner-Eddy P."/>
            <person name="Boore J.L."/>
            <person name="Chibucos M.C."/>
            <person name="Coates M."/>
            <person name="Dehal P."/>
            <person name="Delehaunty K."/>
            <person name="Dong S."/>
            <person name="Downton P."/>
            <person name="Dumas B."/>
            <person name="Fabro G."/>
            <person name="Fronick C."/>
            <person name="Fuerstenberg S.I."/>
            <person name="Fulton L."/>
            <person name="Gaulin E."/>
            <person name="Govers F."/>
            <person name="Hughes L."/>
            <person name="Humphray S."/>
            <person name="Jiang R.H."/>
            <person name="Judelson H."/>
            <person name="Kamoun S."/>
            <person name="Kyung K."/>
            <person name="Meijer H."/>
            <person name="Minx P."/>
            <person name="Morris P."/>
            <person name="Nelson J."/>
            <person name="Phuntumart V."/>
            <person name="Qutob D."/>
            <person name="Rehmany A."/>
            <person name="Rougon-Cardoso A."/>
            <person name="Ryden P."/>
            <person name="Torto-Alalibo T."/>
            <person name="Studholme D."/>
            <person name="Wang Y."/>
            <person name="Win J."/>
            <person name="Wood J."/>
            <person name="Clifton S.W."/>
            <person name="Rogers J."/>
            <person name="Van den Ackerveken G."/>
            <person name="Jones J.D."/>
            <person name="McDowell J.M."/>
            <person name="Beynon J."/>
            <person name="Tyler B.M."/>
        </authorList>
    </citation>
    <scope>NUCLEOTIDE SEQUENCE [LARGE SCALE GENOMIC DNA]</scope>
    <source>
        <strain evidence="9">Emoy2</strain>
    </source>
</reference>
<protein>
    <recommendedName>
        <fullName evidence="6">Elicitin</fullName>
    </recommendedName>
</protein>
<comment type="similarity">
    <text evidence="2 6">Belongs to the elicitin family.</text>
</comment>
<evidence type="ECO:0000256" key="3">
    <source>
        <dbReference type="ARBA" id="ARBA00022525"/>
    </source>
</evidence>
<comment type="subcellular location">
    <subcellularLocation>
        <location evidence="1 6">Secreted</location>
    </subcellularLocation>
</comment>
<evidence type="ECO:0000256" key="7">
    <source>
        <dbReference type="SAM" id="MobiDB-lite"/>
    </source>
</evidence>
<keyword evidence="4 6" id="KW-0928">Hypersensitive response elicitation</keyword>
<accession>M4BPK6</accession>
<dbReference type="Proteomes" id="UP000011713">
    <property type="component" value="Unassembled WGS sequence"/>
</dbReference>
<feature type="region of interest" description="Disordered" evidence="7">
    <location>
        <begin position="91"/>
        <end position="145"/>
    </location>
</feature>
<dbReference type="GO" id="GO:0005576">
    <property type="term" value="C:extracellular region"/>
    <property type="evidence" value="ECO:0007669"/>
    <property type="project" value="UniProtKB-SubCell"/>
</dbReference>
<dbReference type="Gene3D" id="1.10.239.10">
    <property type="entry name" value="Elicitin domain"/>
    <property type="match status" value="1"/>
</dbReference>
<dbReference type="SUPFAM" id="SSF48647">
    <property type="entry name" value="Fungal elicitin"/>
    <property type="match status" value="1"/>
</dbReference>
<evidence type="ECO:0000256" key="2">
    <source>
        <dbReference type="ARBA" id="ARBA00009544"/>
    </source>
</evidence>
<evidence type="ECO:0000313" key="8">
    <source>
        <dbReference type="EnsemblProtists" id="HpaP808345"/>
    </source>
</evidence>
<evidence type="ECO:0000256" key="1">
    <source>
        <dbReference type="ARBA" id="ARBA00004613"/>
    </source>
</evidence>
<dbReference type="HOGENOM" id="CLU_117427_0_0_1"/>
<dbReference type="InParanoid" id="M4BPK6"/>
<dbReference type="EMBL" id="JH598517">
    <property type="status" value="NOT_ANNOTATED_CDS"/>
    <property type="molecule type" value="Genomic_DNA"/>
</dbReference>
<proteinExistence type="inferred from homology"/>
<keyword evidence="3 6" id="KW-0964">Secreted</keyword>